<name>A0A0U5JGW4_9BACT</name>
<dbReference type="PATRIC" id="fig|389348.3.peg.2833"/>
<accession>A0A0U5JGW4</accession>
<evidence type="ECO:0000313" key="2">
    <source>
        <dbReference type="Proteomes" id="UP000069902"/>
    </source>
</evidence>
<evidence type="ECO:0000313" key="1">
    <source>
        <dbReference type="EMBL" id="CUI18122.1"/>
    </source>
</evidence>
<keyword evidence="2" id="KW-1185">Reference proteome</keyword>
<dbReference type="RefSeq" id="WP_059062554.1">
    <property type="nucleotide sequence ID" value="NZ_LN879503.1"/>
</dbReference>
<geneLocation type="plasmid" evidence="2">
    <name>pPNK</name>
</geneLocation>
<protein>
    <submittedName>
        <fullName evidence="1">Uncharacterized protein</fullName>
    </submittedName>
</protein>
<dbReference type="EMBL" id="LN879503">
    <property type="protein sequence ID" value="CUI18122.1"/>
    <property type="molecule type" value="Genomic_DNA"/>
</dbReference>
<dbReference type="Proteomes" id="UP000069902">
    <property type="component" value="Plasmid pPNK"/>
</dbReference>
<organism evidence="1 2">
    <name type="scientific">Candidatus Protochlamydia naegleriophila</name>
    <dbReference type="NCBI Taxonomy" id="389348"/>
    <lineage>
        <taxon>Bacteria</taxon>
        <taxon>Pseudomonadati</taxon>
        <taxon>Chlamydiota</taxon>
        <taxon>Chlamydiia</taxon>
        <taxon>Parachlamydiales</taxon>
        <taxon>Parachlamydiaceae</taxon>
        <taxon>Candidatus Protochlamydia</taxon>
    </lineage>
</organism>
<gene>
    <name evidence="1" type="ORF">PNK_p0068</name>
</gene>
<dbReference type="InParanoid" id="A0A0U5JGW4"/>
<dbReference type="AlphaFoldDB" id="A0A0U5JGW4"/>
<dbReference type="KEGG" id="pnl:PNK_p0068"/>
<reference evidence="2" key="1">
    <citation type="submission" date="2015-09" db="EMBL/GenBank/DDBJ databases">
        <authorList>
            <person name="Bertelli C."/>
        </authorList>
    </citation>
    <scope>NUCLEOTIDE SEQUENCE [LARGE SCALE GENOMIC DNA]</scope>
    <source>
        <strain evidence="2">KNic</strain>
        <plasmid evidence="2">pPNK</plasmid>
    </source>
</reference>
<sequence length="292" mass="34248">MKGIRVLWIVIITLFFNNISYAQSPISEKLKTIPTQDLEALKRALFELMNKDHLIYTLFDVKPISFSGHFTVAPLGNFLSGCNKDGLFCKNWETWEKYKSLFPINHYVFFEEISSENIKSIVLINKQLFIDTVQMHLETFKEYLCQDITPTGLLSEIEKKQSLFSTIKHNPLLLGILLGYGKHNAELFYQREKVRQFINNKYLPRVPYQIAKPSKPFSSLKEEYDFYHAKLKPFDDYHYSPLIVDPVHFVADHQNSETIKLKERYKKARGRISKIYSKADFLEVTLSKLMEL</sequence>
<proteinExistence type="predicted"/>